<dbReference type="SUPFAM" id="SSF53187">
    <property type="entry name" value="Zn-dependent exopeptidases"/>
    <property type="match status" value="1"/>
</dbReference>
<gene>
    <name evidence="9" type="ORF">CCDG5_1781</name>
</gene>
<dbReference type="PIRSF" id="PIRSF001123">
    <property type="entry name" value="PepA_GA"/>
    <property type="match status" value="1"/>
</dbReference>
<feature type="binding site" evidence="8">
    <location>
        <position position="174"/>
    </location>
    <ligand>
        <name>Zn(2+)</name>
        <dbReference type="ChEBI" id="CHEBI:29105"/>
        <label>2</label>
    </ligand>
</feature>
<keyword evidence="2" id="KW-0031">Aminopeptidase</keyword>
<evidence type="ECO:0000313" key="9">
    <source>
        <dbReference type="EMBL" id="CDZ24879.1"/>
    </source>
</evidence>
<evidence type="ECO:0000256" key="8">
    <source>
        <dbReference type="PIRSR" id="PIRSR001123-2"/>
    </source>
</evidence>
<feature type="active site" description="Proton acceptor" evidence="7">
    <location>
        <position position="205"/>
    </location>
</feature>
<evidence type="ECO:0000256" key="7">
    <source>
        <dbReference type="PIRSR" id="PIRSR001123-1"/>
    </source>
</evidence>
<proteinExistence type="inferred from homology"/>
<accession>A0A078KUW6</accession>
<dbReference type="PANTHER" id="PTHR32481">
    <property type="entry name" value="AMINOPEPTIDASE"/>
    <property type="match status" value="1"/>
</dbReference>
<dbReference type="InterPro" id="IPR023367">
    <property type="entry name" value="Peptidase_M42_dom2"/>
</dbReference>
<feature type="binding site" evidence="8">
    <location>
        <position position="228"/>
    </location>
    <ligand>
        <name>Zn(2+)</name>
        <dbReference type="ChEBI" id="CHEBI:29105"/>
        <label>1</label>
    </ligand>
</feature>
<feature type="binding site" evidence="8">
    <location>
        <position position="206"/>
    </location>
    <ligand>
        <name>Zn(2+)</name>
        <dbReference type="ChEBI" id="CHEBI:29105"/>
        <label>2</label>
    </ligand>
</feature>
<comment type="similarity">
    <text evidence="1 6">Belongs to the peptidase M42 family.</text>
</comment>
<dbReference type="SUPFAM" id="SSF101821">
    <property type="entry name" value="Aminopeptidase/glucanase lid domain"/>
    <property type="match status" value="1"/>
</dbReference>
<name>A0A078KUW6_9FIRM</name>
<dbReference type="Gene3D" id="3.40.630.10">
    <property type="entry name" value="Zn peptidases"/>
    <property type="match status" value="1"/>
</dbReference>
<dbReference type="Gene3D" id="2.40.30.40">
    <property type="entry name" value="Peptidase M42, domain 2"/>
    <property type="match status" value="1"/>
</dbReference>
<keyword evidence="10" id="KW-1185">Reference proteome</keyword>
<dbReference type="GO" id="GO:0046872">
    <property type="term" value="F:metal ion binding"/>
    <property type="evidence" value="ECO:0007669"/>
    <property type="project" value="UniProtKB-UniRule"/>
</dbReference>
<protein>
    <submittedName>
        <fullName evidence="9">Uncharacterized protein</fullName>
    </submittedName>
</protein>
<feature type="binding site" evidence="8">
    <location>
        <position position="64"/>
    </location>
    <ligand>
        <name>Zn(2+)</name>
        <dbReference type="ChEBI" id="CHEBI:29105"/>
        <label>1</label>
    </ligand>
</feature>
<dbReference type="Proteomes" id="UP000032431">
    <property type="component" value="Chromosome I"/>
</dbReference>
<dbReference type="PATRIC" id="fig|29343.3.peg.1871"/>
<keyword evidence="5" id="KW-0378">Hydrolase</keyword>
<dbReference type="HOGENOM" id="CLU_047249_1_0_9"/>
<dbReference type="OrthoDB" id="9772053at2"/>
<dbReference type="AlphaFoldDB" id="A0A078KUW6"/>
<evidence type="ECO:0000256" key="4">
    <source>
        <dbReference type="ARBA" id="ARBA00022723"/>
    </source>
</evidence>
<dbReference type="InterPro" id="IPR008007">
    <property type="entry name" value="Peptidase_M42"/>
</dbReference>
<evidence type="ECO:0000256" key="1">
    <source>
        <dbReference type="ARBA" id="ARBA00006272"/>
    </source>
</evidence>
<dbReference type="KEGG" id="ccel:CCDG5_1781"/>
<dbReference type="PANTHER" id="PTHR32481:SF0">
    <property type="entry name" value="AMINOPEPTIDASE YPDE-RELATED"/>
    <property type="match status" value="1"/>
</dbReference>
<dbReference type="GO" id="GO:0006508">
    <property type="term" value="P:proteolysis"/>
    <property type="evidence" value="ECO:0007669"/>
    <property type="project" value="UniProtKB-KW"/>
</dbReference>
<reference evidence="10" key="1">
    <citation type="submission" date="2014-07" db="EMBL/GenBank/DDBJ databases">
        <authorList>
            <person name="Wibberg D."/>
        </authorList>
    </citation>
    <scope>NUCLEOTIDE SEQUENCE [LARGE SCALE GENOMIC DNA]</scope>
    <source>
        <strain evidence="10">DG5</strain>
    </source>
</reference>
<dbReference type="InterPro" id="IPR051464">
    <property type="entry name" value="Peptidase_M42_aminopept"/>
</dbReference>
<evidence type="ECO:0000256" key="5">
    <source>
        <dbReference type="ARBA" id="ARBA00022801"/>
    </source>
</evidence>
<dbReference type="EMBL" id="LM995447">
    <property type="protein sequence ID" value="CDZ24879.1"/>
    <property type="molecule type" value="Genomic_DNA"/>
</dbReference>
<evidence type="ECO:0000256" key="2">
    <source>
        <dbReference type="ARBA" id="ARBA00022438"/>
    </source>
</evidence>
<dbReference type="Pfam" id="PF05343">
    <property type="entry name" value="Peptidase_M42"/>
    <property type="match status" value="1"/>
</dbReference>
<evidence type="ECO:0000313" key="10">
    <source>
        <dbReference type="Proteomes" id="UP000032431"/>
    </source>
</evidence>
<evidence type="ECO:0000256" key="6">
    <source>
        <dbReference type="PIRNR" id="PIRNR001123"/>
    </source>
</evidence>
<feature type="binding site" evidence="8">
    <location>
        <position position="174"/>
    </location>
    <ligand>
        <name>Zn(2+)</name>
        <dbReference type="ChEBI" id="CHEBI:29105"/>
        <label>1</label>
    </ligand>
</feature>
<feature type="binding site" evidence="8">
    <location>
        <position position="312"/>
    </location>
    <ligand>
        <name>Zn(2+)</name>
        <dbReference type="ChEBI" id="CHEBI:29105"/>
        <label>2</label>
    </ligand>
</feature>
<keyword evidence="3" id="KW-0645">Protease</keyword>
<keyword evidence="4 8" id="KW-0479">Metal-binding</keyword>
<dbReference type="STRING" id="29343.CCDG5_1781"/>
<sequence>MDLQKLLFSLSETSCITGAGTATNVVFDTVKRFAPDTFRDPLGNIIAPVKKAKEGRPHILLEAHMDEIGFVVQTIDDDGFVHIGKVGGPDIRVLLGSEVTIFGKEPVYGVFCCRPPHLSSKDDYKKVPELDELAIDIGYTHDKAVEKVSPGDYITLRQAPAELINGLITGKALDNRAGVATVLRCLELCAEKVDCGLTAAFTLSEELGCRGAVTASYTAAPTHAIVVDVSFGYTPDAPKEKCGKIGKGPMIGISPVLSGEVTSVLFEAAKANNIPYQTEVMGGETGTNADSVSISRGGVATGLVSVPLRYMHTAVETIAVSDVENTARLMAAAAEQIGGGKNV</sequence>
<dbReference type="GO" id="GO:0004177">
    <property type="term" value="F:aminopeptidase activity"/>
    <property type="evidence" value="ECO:0007669"/>
    <property type="project" value="UniProtKB-UniRule"/>
</dbReference>
<evidence type="ECO:0000256" key="3">
    <source>
        <dbReference type="ARBA" id="ARBA00022670"/>
    </source>
</evidence>
<comment type="cofactor">
    <cofactor evidence="8">
        <name>a divalent metal cation</name>
        <dbReference type="ChEBI" id="CHEBI:60240"/>
    </cofactor>
    <text evidence="8">Binds 2 divalent metal cations per subunit.</text>
</comment>
<organism evidence="9 10">
    <name type="scientific">[Clostridium] cellulosi</name>
    <dbReference type="NCBI Taxonomy" id="29343"/>
    <lineage>
        <taxon>Bacteria</taxon>
        <taxon>Bacillati</taxon>
        <taxon>Bacillota</taxon>
        <taxon>Clostridia</taxon>
        <taxon>Eubacteriales</taxon>
        <taxon>Oscillospiraceae</taxon>
        <taxon>Oscillospiraceae incertae sedis</taxon>
    </lineage>
</organism>